<gene>
    <name evidence="2" type="ORF">C5167_013974</name>
</gene>
<reference evidence="2 3" key="1">
    <citation type="journal article" date="2018" name="Science">
        <title>The opium poppy genome and morphinan production.</title>
        <authorList>
            <person name="Guo L."/>
            <person name="Winzer T."/>
            <person name="Yang X."/>
            <person name="Li Y."/>
            <person name="Ning Z."/>
            <person name="He Z."/>
            <person name="Teodor R."/>
            <person name="Lu Y."/>
            <person name="Bowser T.A."/>
            <person name="Graham I.A."/>
            <person name="Ye K."/>
        </authorList>
    </citation>
    <scope>NUCLEOTIDE SEQUENCE [LARGE SCALE GENOMIC DNA]</scope>
    <source>
        <strain evidence="3">cv. HN1</strain>
        <tissue evidence="2">Leaves</tissue>
    </source>
</reference>
<protein>
    <submittedName>
        <fullName evidence="2">Uncharacterized protein</fullName>
    </submittedName>
</protein>
<accession>A0A4Y7J5W7</accession>
<proteinExistence type="predicted"/>
<sequence length="117" mass="13597">MHPGDFDPRVSCILVMWKLQFQAQALCGANFVLHLDFLYYCGRELCVKLLNAEEGNDEKEDTDISNSKPKSLRSFQNRDRRTTWPLLILIRMALVLLQVGSTDDTRELAKWEDHKEV</sequence>
<keyword evidence="3" id="KW-1185">Reference proteome</keyword>
<feature type="region of interest" description="Disordered" evidence="1">
    <location>
        <begin position="55"/>
        <end position="76"/>
    </location>
</feature>
<organism evidence="2 3">
    <name type="scientific">Papaver somniferum</name>
    <name type="common">Opium poppy</name>
    <dbReference type="NCBI Taxonomy" id="3469"/>
    <lineage>
        <taxon>Eukaryota</taxon>
        <taxon>Viridiplantae</taxon>
        <taxon>Streptophyta</taxon>
        <taxon>Embryophyta</taxon>
        <taxon>Tracheophyta</taxon>
        <taxon>Spermatophyta</taxon>
        <taxon>Magnoliopsida</taxon>
        <taxon>Ranunculales</taxon>
        <taxon>Papaveraceae</taxon>
        <taxon>Papaveroideae</taxon>
        <taxon>Papaver</taxon>
    </lineage>
</organism>
<evidence type="ECO:0000256" key="1">
    <source>
        <dbReference type="SAM" id="MobiDB-lite"/>
    </source>
</evidence>
<dbReference type="EMBL" id="CM010717">
    <property type="protein sequence ID" value="RZC55119.1"/>
    <property type="molecule type" value="Genomic_DNA"/>
</dbReference>
<evidence type="ECO:0000313" key="2">
    <source>
        <dbReference type="EMBL" id="RZC55119.1"/>
    </source>
</evidence>
<dbReference type="AlphaFoldDB" id="A0A4Y7J5W7"/>
<dbReference type="Gramene" id="RZC55119">
    <property type="protein sequence ID" value="RZC55119"/>
    <property type="gene ID" value="C5167_013974"/>
</dbReference>
<feature type="compositionally biased region" description="Polar residues" evidence="1">
    <location>
        <begin position="64"/>
        <end position="75"/>
    </location>
</feature>
<evidence type="ECO:0000313" key="3">
    <source>
        <dbReference type="Proteomes" id="UP000316621"/>
    </source>
</evidence>
<name>A0A4Y7J5W7_PAPSO</name>
<dbReference type="Proteomes" id="UP000316621">
    <property type="component" value="Chromosome 3"/>
</dbReference>